<feature type="region of interest" description="Disordered" evidence="1">
    <location>
        <begin position="207"/>
        <end position="269"/>
    </location>
</feature>
<keyword evidence="2" id="KW-0472">Membrane</keyword>
<dbReference type="EMBL" id="WSTA01000027">
    <property type="protein sequence ID" value="MWB98466.1"/>
    <property type="molecule type" value="Genomic_DNA"/>
</dbReference>
<feature type="compositionally biased region" description="Basic and acidic residues" evidence="1">
    <location>
        <begin position="239"/>
        <end position="255"/>
    </location>
</feature>
<proteinExistence type="predicted"/>
<protein>
    <submittedName>
        <fullName evidence="3">Uncharacterized protein</fullName>
    </submittedName>
</protein>
<feature type="transmembrane region" description="Helical" evidence="2">
    <location>
        <begin position="41"/>
        <end position="62"/>
    </location>
</feature>
<dbReference type="Proteomes" id="UP000438182">
    <property type="component" value="Unassembled WGS sequence"/>
</dbReference>
<sequence length="269" mass="26596">MSKLTVPFVAVGGLIALAGLIAVVIGGLTELEFSGALFESGIGAVMIGLGLGLVGWALGALLRPGAAQPANESAVPIPTAPAAAEPAQTVPEVAQPALGVGVGARPGGYLATASQPGVPVATGPLPVVGGLGAYAAAAQIAPVADPAATGQFPAVGEPVSTATGPFLAVGLTTGAIPIVGGADAPTVDDDDEDAVFAVDWAEAGGPPRARGTYVAPTGEEEEEPATGEFPAPWGANAFVEHDELGGLDPELERTMPLDPNDEYGPYRRR</sequence>
<evidence type="ECO:0000256" key="1">
    <source>
        <dbReference type="SAM" id="MobiDB-lite"/>
    </source>
</evidence>
<keyword evidence="4" id="KW-1185">Reference proteome</keyword>
<reference evidence="3 4" key="1">
    <citation type="submission" date="2019-12" db="EMBL/GenBank/DDBJ databases">
        <authorList>
            <person name="Kim Y.S."/>
        </authorList>
    </citation>
    <scope>NUCLEOTIDE SEQUENCE [LARGE SCALE GENOMIC DNA]</scope>
    <source>
        <strain evidence="3 4">MMS17-SY077</strain>
    </source>
</reference>
<feature type="transmembrane region" description="Helical" evidence="2">
    <location>
        <begin position="6"/>
        <end position="29"/>
    </location>
</feature>
<evidence type="ECO:0000313" key="4">
    <source>
        <dbReference type="Proteomes" id="UP000438182"/>
    </source>
</evidence>
<gene>
    <name evidence="3" type="ORF">GB864_07880</name>
</gene>
<comment type="caution">
    <text evidence="3">The sequence shown here is derived from an EMBL/GenBank/DDBJ whole genome shotgun (WGS) entry which is preliminary data.</text>
</comment>
<organism evidence="3 4">
    <name type="scientific">Agromyces seonyuensis</name>
    <dbReference type="NCBI Taxonomy" id="2662446"/>
    <lineage>
        <taxon>Bacteria</taxon>
        <taxon>Bacillati</taxon>
        <taxon>Actinomycetota</taxon>
        <taxon>Actinomycetes</taxon>
        <taxon>Micrococcales</taxon>
        <taxon>Microbacteriaceae</taxon>
        <taxon>Agromyces</taxon>
    </lineage>
</organism>
<evidence type="ECO:0000313" key="3">
    <source>
        <dbReference type="EMBL" id="MWB98466.1"/>
    </source>
</evidence>
<accession>A0A6I4NVK0</accession>
<keyword evidence="2" id="KW-1133">Transmembrane helix</keyword>
<dbReference type="RefSeq" id="WP_160423822.1">
    <property type="nucleotide sequence ID" value="NZ_WSTA01000027.1"/>
</dbReference>
<keyword evidence="2" id="KW-0812">Transmembrane</keyword>
<name>A0A6I4NVK0_9MICO</name>
<dbReference type="AlphaFoldDB" id="A0A6I4NVK0"/>
<evidence type="ECO:0000256" key="2">
    <source>
        <dbReference type="SAM" id="Phobius"/>
    </source>
</evidence>